<protein>
    <recommendedName>
        <fullName evidence="2">CRISPR-associated Csb3 family protein</fullName>
    </recommendedName>
</protein>
<accession>A0A0B7P171</accession>
<organism evidence="1">
    <name type="scientific">Propionibacterium freudenreichii subsp. freudenreichii</name>
    <dbReference type="NCBI Taxonomy" id="66712"/>
    <lineage>
        <taxon>Bacteria</taxon>
        <taxon>Bacillati</taxon>
        <taxon>Actinomycetota</taxon>
        <taxon>Actinomycetes</taxon>
        <taxon>Propionibacteriales</taxon>
        <taxon>Propionibacteriaceae</taxon>
        <taxon>Propionibacterium</taxon>
    </lineage>
</organism>
<proteinExistence type="predicted"/>
<evidence type="ECO:0008006" key="2">
    <source>
        <dbReference type="Google" id="ProtNLM"/>
    </source>
</evidence>
<reference evidence="1" key="1">
    <citation type="submission" date="2014-08" db="EMBL/GenBank/DDBJ databases">
        <authorList>
            <person name="Falentin Helene"/>
        </authorList>
    </citation>
    <scope>NUCLEOTIDE SEQUENCE</scope>
</reference>
<dbReference type="EMBL" id="LM676445">
    <property type="protein sequence ID" value="CEP27824.1"/>
    <property type="molecule type" value="Genomic_DNA"/>
</dbReference>
<evidence type="ECO:0000313" key="1">
    <source>
        <dbReference type="EMBL" id="CEP27824.1"/>
    </source>
</evidence>
<name>A0A0B7P171_PROFF</name>
<dbReference type="PATRIC" id="fig|66712.6.peg.368"/>
<dbReference type="CDD" id="cd09764">
    <property type="entry name" value="Csb3_I-U"/>
    <property type="match status" value="1"/>
</dbReference>
<dbReference type="RefSeq" id="WP_044635951.1">
    <property type="nucleotide sequence ID" value="NZ_CP010341.1"/>
</dbReference>
<gene>
    <name evidence="1" type="ORF">PFCIRM138_06805</name>
</gene>
<dbReference type="AlphaFoldDB" id="A0A0B7P171"/>
<sequence length="333" mass="36537">MKFEITGTLDTAITHFALVGLANILQEAGAHRVRLWWQDGAVARPTLQWEGPDAGEAVLAHARRHADPACWLQARRPAPEDGHALFSPRLKPPTDDEGWFELEELREHFLDAGLTRLDQRMIVNLGEPGYWVRQDGQPRPDHAASRWEMKTRNRGEEFIGQRLAPLAREVSTWTAGKVLDGLGGRAVNDVVGKNKPDSRTPTGLSSPGPTDNALAWCSLWGISAFTLVPKSIGVSATAGAVPPARSYPRLLVVPVVADPISPVLWTALARSRELLSAFSDDPVRSVDARQLLVRRGVIGACSFPLDKSDNDSAPERTLLRGTLHPFQEDADVW</sequence>
<dbReference type="KEGG" id="pfre:RM25_0348"/>